<keyword evidence="1" id="KW-1133">Transmembrane helix</keyword>
<dbReference type="Proteomes" id="UP001328107">
    <property type="component" value="Unassembled WGS sequence"/>
</dbReference>
<keyword evidence="1" id="KW-0812">Transmembrane</keyword>
<evidence type="ECO:0008006" key="4">
    <source>
        <dbReference type="Google" id="ProtNLM"/>
    </source>
</evidence>
<keyword evidence="1" id="KW-0472">Membrane</keyword>
<feature type="transmembrane region" description="Helical" evidence="1">
    <location>
        <begin position="45"/>
        <end position="67"/>
    </location>
</feature>
<gene>
    <name evidence="2" type="ORF">PMAYCL1PPCAC_23091</name>
</gene>
<evidence type="ECO:0000313" key="3">
    <source>
        <dbReference type="Proteomes" id="UP001328107"/>
    </source>
</evidence>
<feature type="transmembrane region" description="Helical" evidence="1">
    <location>
        <begin position="79"/>
        <end position="98"/>
    </location>
</feature>
<sequence>FGHVNLIIAHLTKVAWFLVRREFNPFYLEDIDWFYQLSQWEHECAYILVSITEIFLILERFLAVYRIDSYTSSSHPRVMVFLISTIIIFSCGFAYVLHFTTLKVVMLLSIEVFDVASVLSAYLCHRYTQHQYYYHTVKRTLEDKYQMRDVALLSSALIPI</sequence>
<evidence type="ECO:0000256" key="1">
    <source>
        <dbReference type="SAM" id="Phobius"/>
    </source>
</evidence>
<comment type="caution">
    <text evidence="2">The sequence shown here is derived from an EMBL/GenBank/DDBJ whole genome shotgun (WGS) entry which is preliminary data.</text>
</comment>
<dbReference type="AlphaFoldDB" id="A0AAN5CXF6"/>
<feature type="transmembrane region" description="Helical" evidence="1">
    <location>
        <begin position="104"/>
        <end position="124"/>
    </location>
</feature>
<reference evidence="3" key="1">
    <citation type="submission" date="2022-10" db="EMBL/GenBank/DDBJ databases">
        <title>Genome assembly of Pristionchus species.</title>
        <authorList>
            <person name="Yoshida K."/>
            <person name="Sommer R.J."/>
        </authorList>
    </citation>
    <scope>NUCLEOTIDE SEQUENCE [LARGE SCALE GENOMIC DNA]</scope>
    <source>
        <strain evidence="3">RS5460</strain>
    </source>
</reference>
<dbReference type="EMBL" id="BTRK01000005">
    <property type="protein sequence ID" value="GMR52896.1"/>
    <property type="molecule type" value="Genomic_DNA"/>
</dbReference>
<evidence type="ECO:0000313" key="2">
    <source>
        <dbReference type="EMBL" id="GMR52896.1"/>
    </source>
</evidence>
<protein>
    <recommendedName>
        <fullName evidence="4">G protein-coupled receptor</fullName>
    </recommendedName>
</protein>
<organism evidence="2 3">
    <name type="scientific">Pristionchus mayeri</name>
    <dbReference type="NCBI Taxonomy" id="1317129"/>
    <lineage>
        <taxon>Eukaryota</taxon>
        <taxon>Metazoa</taxon>
        <taxon>Ecdysozoa</taxon>
        <taxon>Nematoda</taxon>
        <taxon>Chromadorea</taxon>
        <taxon>Rhabditida</taxon>
        <taxon>Rhabditina</taxon>
        <taxon>Diplogasteromorpha</taxon>
        <taxon>Diplogasteroidea</taxon>
        <taxon>Neodiplogasteridae</taxon>
        <taxon>Pristionchus</taxon>
    </lineage>
</organism>
<accession>A0AAN5CXF6</accession>
<feature type="non-terminal residue" evidence="2">
    <location>
        <position position="1"/>
    </location>
</feature>
<name>A0AAN5CXF6_9BILA</name>
<feature type="non-terminal residue" evidence="2">
    <location>
        <position position="160"/>
    </location>
</feature>
<proteinExistence type="predicted"/>
<keyword evidence="3" id="KW-1185">Reference proteome</keyword>